<dbReference type="AlphaFoldDB" id="A0A1A9QCX8"/>
<gene>
    <name evidence="1" type="ORF">A6V39_00060</name>
</gene>
<dbReference type="Proteomes" id="UP000077623">
    <property type="component" value="Unassembled WGS sequence"/>
</dbReference>
<evidence type="ECO:0000313" key="1">
    <source>
        <dbReference type="EMBL" id="OAL10442.1"/>
    </source>
</evidence>
<accession>A0A1A9QCX8</accession>
<dbReference type="EMBL" id="LWUJ01000010">
    <property type="protein sequence ID" value="OAL10442.1"/>
    <property type="molecule type" value="Genomic_DNA"/>
</dbReference>
<evidence type="ECO:0000313" key="2">
    <source>
        <dbReference type="Proteomes" id="UP000077623"/>
    </source>
</evidence>
<protein>
    <submittedName>
        <fullName evidence="1">Uncharacterized protein</fullName>
    </submittedName>
</protein>
<name>A0A1A9QCX8_9MOLU</name>
<dbReference type="STRING" id="432608.A6V39_00060"/>
<organism evidence="1 2">
    <name type="scientific">Candidatus Mycoplasma haematobovis</name>
    <dbReference type="NCBI Taxonomy" id="432608"/>
    <lineage>
        <taxon>Bacteria</taxon>
        <taxon>Bacillati</taxon>
        <taxon>Mycoplasmatota</taxon>
        <taxon>Mollicutes</taxon>
        <taxon>Mycoplasmataceae</taxon>
        <taxon>Mycoplasma</taxon>
    </lineage>
</organism>
<comment type="caution">
    <text evidence="1">The sequence shown here is derived from an EMBL/GenBank/DDBJ whole genome shotgun (WGS) entry which is preliminary data.</text>
</comment>
<sequence length="179" mass="20393">MAVSTVIIIASLAYKASPLVIYQTTNKDYLNSLGYQYLGDNHKFNQWKTNYSLFKKSLSKSVSIFEHINDDLKGAYLLKRWCDKNVGASLSSQEDFKLVRKHCVVNLKNVILNSPTIKTIDDLDSDKRKQLLKNNKGICHSDMKELVHWCVNSFRMAHIPRNYGSLVKVKGCCSIDTSL</sequence>
<keyword evidence="2" id="KW-1185">Reference proteome</keyword>
<reference evidence="2" key="1">
    <citation type="submission" date="2016-04" db="EMBL/GenBank/DDBJ databases">
        <authorList>
            <person name="Quiroz-Castaneda R.E."/>
            <person name="Martinez-Ocampo F."/>
        </authorList>
    </citation>
    <scope>NUCLEOTIDE SEQUENCE [LARGE SCALE GENOMIC DNA]</scope>
    <source>
        <strain evidence="2">INIFAP01</strain>
    </source>
</reference>
<proteinExistence type="predicted"/>